<gene>
    <name evidence="1" type="ORF">COLINT_03484</name>
</gene>
<dbReference type="STRING" id="521003.COLINT_03484"/>
<sequence>MPLMDVIVLPRVAIRGGMRPHAGGFTRSDYCMNDLFDRSRRNE</sequence>
<proteinExistence type="predicted"/>
<organism evidence="1 2">
    <name type="scientific">Collinsella intestinalis DSM 13280</name>
    <dbReference type="NCBI Taxonomy" id="521003"/>
    <lineage>
        <taxon>Bacteria</taxon>
        <taxon>Bacillati</taxon>
        <taxon>Actinomycetota</taxon>
        <taxon>Coriobacteriia</taxon>
        <taxon>Coriobacteriales</taxon>
        <taxon>Coriobacteriaceae</taxon>
        <taxon>Collinsella</taxon>
    </lineage>
</organism>
<name>C4FBM2_9ACTN</name>
<protein>
    <submittedName>
        <fullName evidence="1">Uncharacterized protein</fullName>
    </submittedName>
</protein>
<comment type="caution">
    <text evidence="1">The sequence shown here is derived from an EMBL/GenBank/DDBJ whole genome shotgun (WGS) entry which is preliminary data.</text>
</comment>
<evidence type="ECO:0000313" key="2">
    <source>
        <dbReference type="Proteomes" id="UP000003295"/>
    </source>
</evidence>
<dbReference type="HOGENOM" id="CLU_3232210_0_0_11"/>
<dbReference type="Proteomes" id="UP000003295">
    <property type="component" value="Unassembled WGS sequence"/>
</dbReference>
<accession>C4FBM2</accession>
<dbReference type="AlphaFoldDB" id="C4FBM2"/>
<reference evidence="1 2" key="1">
    <citation type="submission" date="2009-04" db="EMBL/GenBank/DDBJ databases">
        <authorList>
            <person name="Weinstock G."/>
            <person name="Sodergren E."/>
            <person name="Clifton S."/>
            <person name="Fulton L."/>
            <person name="Fulton B."/>
            <person name="Courtney L."/>
            <person name="Fronick C."/>
            <person name="Harrison M."/>
            <person name="Strong C."/>
            <person name="Farmer C."/>
            <person name="Delahaunty K."/>
            <person name="Markovic C."/>
            <person name="Hall O."/>
            <person name="Minx P."/>
            <person name="Tomlinson C."/>
            <person name="Mitreva M."/>
            <person name="Nelson J."/>
            <person name="Hou S."/>
            <person name="Wollam A."/>
            <person name="Pepin K.H."/>
            <person name="Johnson M."/>
            <person name="Bhonagiri V."/>
            <person name="Nash W.E."/>
            <person name="Warren W."/>
            <person name="Chinwalla A."/>
            <person name="Mardis E.R."/>
            <person name="Wilson R.K."/>
        </authorList>
    </citation>
    <scope>NUCLEOTIDE SEQUENCE [LARGE SCALE GENOMIC DNA]</scope>
    <source>
        <strain evidence="1 2">DSM 13280</strain>
    </source>
</reference>
<dbReference type="EMBL" id="ABXH02000039">
    <property type="protein sequence ID" value="EEP43774.1"/>
    <property type="molecule type" value="Genomic_DNA"/>
</dbReference>
<evidence type="ECO:0000313" key="1">
    <source>
        <dbReference type="EMBL" id="EEP43774.1"/>
    </source>
</evidence>